<reference evidence="2 3" key="1">
    <citation type="submission" date="2018-08" db="EMBL/GenBank/DDBJ databases">
        <title>Genome sequence of Methylocystis hirsuta CSC1, a methanotroph able to accumulate PHAs.</title>
        <authorList>
            <person name="Bordel S."/>
            <person name="Rodriguez E."/>
            <person name="Gancedo J."/>
            <person name="Munoz R."/>
        </authorList>
    </citation>
    <scope>NUCLEOTIDE SEQUENCE [LARGE SCALE GENOMIC DNA]</scope>
    <source>
        <strain evidence="2 3">CSC1</strain>
    </source>
</reference>
<protein>
    <submittedName>
        <fullName evidence="2">Toll/interleukin-1 receptor domain-containing protein</fullName>
    </submittedName>
</protein>
<dbReference type="RefSeq" id="WP_123176213.1">
    <property type="nucleotide sequence ID" value="NZ_QWDD01000001.1"/>
</dbReference>
<name>A0A3M9XPM9_9HYPH</name>
<dbReference type="InterPro" id="IPR035897">
    <property type="entry name" value="Toll_tir_struct_dom_sf"/>
</dbReference>
<dbReference type="Gene3D" id="3.40.50.10140">
    <property type="entry name" value="Toll/interleukin-1 receptor homology (TIR) domain"/>
    <property type="match status" value="1"/>
</dbReference>
<dbReference type="EMBL" id="QWDD01000001">
    <property type="protein sequence ID" value="RNJ50267.1"/>
    <property type="molecule type" value="Genomic_DNA"/>
</dbReference>
<organism evidence="2 3">
    <name type="scientific">Methylocystis hirsuta</name>
    <dbReference type="NCBI Taxonomy" id="369798"/>
    <lineage>
        <taxon>Bacteria</taxon>
        <taxon>Pseudomonadati</taxon>
        <taxon>Pseudomonadota</taxon>
        <taxon>Alphaproteobacteria</taxon>
        <taxon>Hyphomicrobiales</taxon>
        <taxon>Methylocystaceae</taxon>
        <taxon>Methylocystis</taxon>
    </lineage>
</organism>
<dbReference type="InterPro" id="IPR000157">
    <property type="entry name" value="TIR_dom"/>
</dbReference>
<proteinExistence type="predicted"/>
<accession>A0A3M9XPM9</accession>
<dbReference type="Proteomes" id="UP000268623">
    <property type="component" value="Unassembled WGS sequence"/>
</dbReference>
<dbReference type="AlphaFoldDB" id="A0A3M9XPM9"/>
<dbReference type="SUPFAM" id="SSF52200">
    <property type="entry name" value="Toll/Interleukin receptor TIR domain"/>
    <property type="match status" value="1"/>
</dbReference>
<feature type="domain" description="TIR" evidence="1">
    <location>
        <begin position="5"/>
        <end position="92"/>
    </location>
</feature>
<dbReference type="OrthoDB" id="9768004at2"/>
<dbReference type="GO" id="GO:0007165">
    <property type="term" value="P:signal transduction"/>
    <property type="evidence" value="ECO:0007669"/>
    <property type="project" value="InterPro"/>
</dbReference>
<gene>
    <name evidence="2" type="ORF">D1O30_12325</name>
</gene>
<sequence>MAYRIFISHGWHDRWIARQMARLVADAGGSPFIDIFDIEIGDRIAERVLEGTRECRELVALLTPWSVERNWVWAEIAAVWALGKRFVGVTYGVTIEEIEKNHGGMAFLGATNLVALDDFDGYISQLAQRIRLESE</sequence>
<evidence type="ECO:0000259" key="1">
    <source>
        <dbReference type="Pfam" id="PF13676"/>
    </source>
</evidence>
<evidence type="ECO:0000313" key="2">
    <source>
        <dbReference type="EMBL" id="RNJ50267.1"/>
    </source>
</evidence>
<dbReference type="Pfam" id="PF13676">
    <property type="entry name" value="TIR_2"/>
    <property type="match status" value="1"/>
</dbReference>
<comment type="caution">
    <text evidence="2">The sequence shown here is derived from an EMBL/GenBank/DDBJ whole genome shotgun (WGS) entry which is preliminary data.</text>
</comment>
<keyword evidence="2" id="KW-0675">Receptor</keyword>
<evidence type="ECO:0000313" key="3">
    <source>
        <dbReference type="Proteomes" id="UP000268623"/>
    </source>
</evidence>
<keyword evidence="3" id="KW-1185">Reference proteome</keyword>